<evidence type="ECO:0000256" key="8">
    <source>
        <dbReference type="SAM" id="MobiDB-lite"/>
    </source>
</evidence>
<dbReference type="Proteomes" id="UP000696485">
    <property type="component" value="Unassembled WGS sequence"/>
</dbReference>
<evidence type="ECO:0000256" key="7">
    <source>
        <dbReference type="ARBA" id="ARBA00023242"/>
    </source>
</evidence>
<feature type="region of interest" description="Disordered" evidence="8">
    <location>
        <begin position="428"/>
        <end position="504"/>
    </location>
</feature>
<protein>
    <recommendedName>
        <fullName evidence="9">Protection of telomeres protein 1 ssDNA-binding domain-containing protein</fullName>
    </recommendedName>
</protein>
<keyword evidence="5" id="KW-0779">Telomere</keyword>
<comment type="caution">
    <text evidence="10">The sequence shown here is derived from an EMBL/GenBank/DDBJ whole genome shotgun (WGS) entry which is preliminary data.</text>
</comment>
<evidence type="ECO:0000256" key="5">
    <source>
        <dbReference type="ARBA" id="ARBA00022895"/>
    </source>
</evidence>
<accession>A0A9P5SQG7</accession>
<sequence>MEIQVLYFQHEMAQSGSETTTLLMTDYTEHDSLPFSDKDNRPIGKASLVVTLWDEHARVSVQMGVAPGQYLLLKNLVPRYDMNGVIQLSMHGFRPNPNSRAYRIPDPITILSPQDSLVQPLRLRKSRYELDLAALNQEASPGPEDPVDVKREPSIAPVATPPEVSTSNASMVPTAFAPAVKREQSLAPQSTHPTNPLCPQPSTESATALNLPVEASSSWAPGTTTSNEPEPNPARNIQDSSSLTIVKEQPPEPASAVPRSSPNPQDNSPTEVLVDRLRQEQRNSRKQKPYELQFLRMKAKVAGFRPTDINHFSVPECASCSHRYDPASAGNLPKTCPRCSIANRVKYVHRFTLNLVDEFDQGIMVSVEDKDAKTLLGIDYDAMNMSKDSPRKDKLLERLSQIGVCPGKHDSAASKLLDCCIRISKTSDSVEHKDKDEGHDIPQEQQQQQEQQDEAEPSAGKKRKVSESSTSNNKMREPFSSNPKKPKADAQGSKSARSTVATSSSGLYADYQASLVFTAIK</sequence>
<dbReference type="AlphaFoldDB" id="A0A9P5SQG7"/>
<evidence type="ECO:0000256" key="6">
    <source>
        <dbReference type="ARBA" id="ARBA00023125"/>
    </source>
</evidence>
<keyword evidence="11" id="KW-1185">Reference proteome</keyword>
<dbReference type="EMBL" id="JAAAUY010000099">
    <property type="protein sequence ID" value="KAF9335462.1"/>
    <property type="molecule type" value="Genomic_DNA"/>
</dbReference>
<feature type="compositionally biased region" description="Polar residues" evidence="8">
    <location>
        <begin position="258"/>
        <end position="270"/>
    </location>
</feature>
<dbReference type="Pfam" id="PF16686">
    <property type="entry name" value="POT1PC"/>
    <property type="match status" value="1"/>
</dbReference>
<evidence type="ECO:0000259" key="9">
    <source>
        <dbReference type="Pfam" id="PF16686"/>
    </source>
</evidence>
<dbReference type="InterPro" id="IPR012340">
    <property type="entry name" value="NA-bd_OB-fold"/>
</dbReference>
<organism evidence="10 11">
    <name type="scientific">Podila minutissima</name>
    <dbReference type="NCBI Taxonomy" id="64525"/>
    <lineage>
        <taxon>Eukaryota</taxon>
        <taxon>Fungi</taxon>
        <taxon>Fungi incertae sedis</taxon>
        <taxon>Mucoromycota</taxon>
        <taxon>Mortierellomycotina</taxon>
        <taxon>Mortierellomycetes</taxon>
        <taxon>Mortierellales</taxon>
        <taxon>Mortierellaceae</taxon>
        <taxon>Podila</taxon>
    </lineage>
</organism>
<dbReference type="GO" id="GO:0005634">
    <property type="term" value="C:nucleus"/>
    <property type="evidence" value="ECO:0007669"/>
    <property type="project" value="UniProtKB-SubCell"/>
</dbReference>
<gene>
    <name evidence="10" type="ORF">BG006_011471</name>
</gene>
<dbReference type="GO" id="GO:0000781">
    <property type="term" value="C:chromosome, telomeric region"/>
    <property type="evidence" value="ECO:0007669"/>
    <property type="project" value="UniProtKB-SubCell"/>
</dbReference>
<feature type="region of interest" description="Disordered" evidence="8">
    <location>
        <begin position="181"/>
        <end position="270"/>
    </location>
</feature>
<feature type="domain" description="Protection of telomeres protein 1 ssDNA-binding" evidence="9">
    <location>
        <begin position="26"/>
        <end position="129"/>
    </location>
</feature>
<evidence type="ECO:0000313" key="11">
    <source>
        <dbReference type="Proteomes" id="UP000696485"/>
    </source>
</evidence>
<comment type="subcellular location">
    <subcellularLocation>
        <location evidence="2">Chromosome</location>
        <location evidence="2">Telomere</location>
    </subcellularLocation>
    <subcellularLocation>
        <location evidence="1">Nucleus</location>
    </subcellularLocation>
</comment>
<keyword evidence="7" id="KW-0539">Nucleus</keyword>
<dbReference type="GO" id="GO:0043047">
    <property type="term" value="F:single-stranded telomeric DNA binding"/>
    <property type="evidence" value="ECO:0007669"/>
    <property type="project" value="InterPro"/>
</dbReference>
<evidence type="ECO:0000313" key="10">
    <source>
        <dbReference type="EMBL" id="KAF9335462.1"/>
    </source>
</evidence>
<comment type="similarity">
    <text evidence="3">Belongs to the telombin family.</text>
</comment>
<reference evidence="10" key="1">
    <citation type="journal article" date="2020" name="Fungal Divers.">
        <title>Resolving the Mortierellaceae phylogeny through synthesis of multi-gene phylogenetics and phylogenomics.</title>
        <authorList>
            <person name="Vandepol N."/>
            <person name="Liber J."/>
            <person name="Desiro A."/>
            <person name="Na H."/>
            <person name="Kennedy M."/>
            <person name="Barry K."/>
            <person name="Grigoriev I.V."/>
            <person name="Miller A.N."/>
            <person name="O'Donnell K."/>
            <person name="Stajich J.E."/>
            <person name="Bonito G."/>
        </authorList>
    </citation>
    <scope>NUCLEOTIDE SEQUENCE</scope>
    <source>
        <strain evidence="10">NVP1</strain>
    </source>
</reference>
<feature type="compositionally biased region" description="Basic and acidic residues" evidence="8">
    <location>
        <begin position="428"/>
        <end position="442"/>
    </location>
</feature>
<evidence type="ECO:0000256" key="4">
    <source>
        <dbReference type="ARBA" id="ARBA00022454"/>
    </source>
</evidence>
<evidence type="ECO:0000256" key="1">
    <source>
        <dbReference type="ARBA" id="ARBA00004123"/>
    </source>
</evidence>
<dbReference type="Gene3D" id="2.40.50.140">
    <property type="entry name" value="Nucleic acid-binding proteins"/>
    <property type="match status" value="1"/>
</dbReference>
<keyword evidence="6" id="KW-0238">DNA-binding</keyword>
<keyword evidence="4" id="KW-0158">Chromosome</keyword>
<name>A0A9P5SQG7_9FUNG</name>
<evidence type="ECO:0000256" key="3">
    <source>
        <dbReference type="ARBA" id="ARBA00008442"/>
    </source>
</evidence>
<feature type="compositionally biased region" description="Polar residues" evidence="8">
    <location>
        <begin position="467"/>
        <end position="483"/>
    </location>
</feature>
<feature type="compositionally biased region" description="Polar residues" evidence="8">
    <location>
        <begin position="492"/>
        <end position="504"/>
    </location>
</feature>
<proteinExistence type="inferred from homology"/>
<evidence type="ECO:0000256" key="2">
    <source>
        <dbReference type="ARBA" id="ARBA00004574"/>
    </source>
</evidence>
<dbReference type="InterPro" id="IPR032042">
    <property type="entry name" value="POT1PC"/>
</dbReference>
<feature type="compositionally biased region" description="Polar residues" evidence="8">
    <location>
        <begin position="215"/>
        <end position="244"/>
    </location>
</feature>